<protein>
    <submittedName>
        <fullName evidence="2">Tn3 family transposase</fullName>
    </submittedName>
</protein>
<dbReference type="GO" id="GO:0004803">
    <property type="term" value="F:transposase activity"/>
    <property type="evidence" value="ECO:0007669"/>
    <property type="project" value="InterPro"/>
</dbReference>
<dbReference type="AlphaFoldDB" id="A0A9D7I712"/>
<dbReference type="Proteomes" id="UP000886602">
    <property type="component" value="Unassembled WGS sequence"/>
</dbReference>
<accession>A0A9D7I712</accession>
<evidence type="ECO:0000313" key="3">
    <source>
        <dbReference type="Proteomes" id="UP000886602"/>
    </source>
</evidence>
<dbReference type="EMBL" id="JADJNC010000002">
    <property type="protein sequence ID" value="MBK7421653.1"/>
    <property type="molecule type" value="Genomic_DNA"/>
</dbReference>
<organism evidence="2 3">
    <name type="scientific">Candidatus Propionivibrio dominans</name>
    <dbReference type="NCBI Taxonomy" id="2954373"/>
    <lineage>
        <taxon>Bacteria</taxon>
        <taxon>Pseudomonadati</taxon>
        <taxon>Pseudomonadota</taxon>
        <taxon>Betaproteobacteria</taxon>
        <taxon>Rhodocyclales</taxon>
        <taxon>Rhodocyclaceae</taxon>
        <taxon>Propionivibrio</taxon>
    </lineage>
</organism>
<dbReference type="Pfam" id="PF01526">
    <property type="entry name" value="DDE_Tnp_Tn3"/>
    <property type="match status" value="1"/>
</dbReference>
<dbReference type="GO" id="GO:0006313">
    <property type="term" value="P:DNA transposition"/>
    <property type="evidence" value="ECO:0007669"/>
    <property type="project" value="InterPro"/>
</dbReference>
<evidence type="ECO:0000313" key="2">
    <source>
        <dbReference type="EMBL" id="MBK7421653.1"/>
    </source>
</evidence>
<evidence type="ECO:0000259" key="1">
    <source>
        <dbReference type="Pfam" id="PF01526"/>
    </source>
</evidence>
<sequence>MGPSNRNSTCIYSQLKRCSSSEVAAMMEGVLRHCTDMEVTQQYVDTRMARAKSRPLQRPGLPICCHASS</sequence>
<comment type="caution">
    <text evidence="2">The sequence shown here is derived from an EMBL/GenBank/DDBJ whole genome shotgun (WGS) entry which is preliminary data.</text>
</comment>
<reference evidence="2" key="1">
    <citation type="submission" date="2020-10" db="EMBL/GenBank/DDBJ databases">
        <title>Connecting structure to function with the recovery of over 1000 high-quality activated sludge metagenome-assembled genomes encoding full-length rRNA genes using long-read sequencing.</title>
        <authorList>
            <person name="Singleton C.M."/>
            <person name="Petriglieri F."/>
            <person name="Kristensen J.M."/>
            <person name="Kirkegaard R.H."/>
            <person name="Michaelsen T.Y."/>
            <person name="Andersen M.H."/>
            <person name="Karst S.M."/>
            <person name="Dueholm M.S."/>
            <person name="Nielsen P.H."/>
            <person name="Albertsen M."/>
        </authorList>
    </citation>
    <scope>NUCLEOTIDE SEQUENCE</scope>
    <source>
        <strain evidence="2">EsbW_18-Q3-R4-48_MAXAC.044</strain>
    </source>
</reference>
<gene>
    <name evidence="2" type="ORF">IPJ48_00330</name>
</gene>
<dbReference type="InterPro" id="IPR002513">
    <property type="entry name" value="Tn3_Tnp_DDE_dom"/>
</dbReference>
<feature type="domain" description="Tn3 transposase DDE" evidence="1">
    <location>
        <begin position="6"/>
        <end position="47"/>
    </location>
</feature>
<name>A0A9D7I712_9RHOO</name>
<proteinExistence type="predicted"/>